<feature type="site" description="Lowers pKa of active site Cys" evidence="5">
    <location>
        <position position="151"/>
    </location>
</feature>
<feature type="binding site" evidence="5">
    <location>
        <begin position="82"/>
        <end position="89"/>
    </location>
    <ligand>
        <name>substrate</name>
    </ligand>
</feature>
<dbReference type="Gene3D" id="3.30.930.10">
    <property type="entry name" value="Bira Bifunctional Protein, Domain 2"/>
    <property type="match status" value="1"/>
</dbReference>
<dbReference type="PROSITE" id="PS01313">
    <property type="entry name" value="LIPB"/>
    <property type="match status" value="1"/>
</dbReference>
<organism evidence="8 9">
    <name type="scientific">Nocardia bhagyanarayanae</name>
    <dbReference type="NCBI Taxonomy" id="1215925"/>
    <lineage>
        <taxon>Bacteria</taxon>
        <taxon>Bacillati</taxon>
        <taxon>Actinomycetota</taxon>
        <taxon>Actinomycetes</taxon>
        <taxon>Mycobacteriales</taxon>
        <taxon>Nocardiaceae</taxon>
        <taxon>Nocardia</taxon>
    </lineage>
</organism>
<comment type="function">
    <text evidence="4 5">Catalyzes the transfer of endogenously produced octanoic acid from octanoyl-acyl-carrier-protein onto the lipoyl domains of lipoate-dependent enzymes. Lipoyl-ACP can also act as a substrate although octanoyl-ACP is likely to be the physiological substrate.</text>
</comment>
<dbReference type="NCBIfam" id="TIGR00214">
    <property type="entry name" value="lipB"/>
    <property type="match status" value="1"/>
</dbReference>
<reference evidence="8 9" key="1">
    <citation type="submission" date="2019-06" db="EMBL/GenBank/DDBJ databases">
        <title>Sequencing the genomes of 1000 actinobacteria strains.</title>
        <authorList>
            <person name="Klenk H.-P."/>
        </authorList>
    </citation>
    <scope>NUCLEOTIDE SEQUENCE [LARGE SCALE GENOMIC DNA]</scope>
    <source>
        <strain evidence="8 9">DSM 103495</strain>
    </source>
</reference>
<dbReference type="PROSITE" id="PS51733">
    <property type="entry name" value="BPL_LPL_CATALYTIC"/>
    <property type="match status" value="1"/>
</dbReference>
<feature type="binding site" evidence="5">
    <location>
        <begin position="154"/>
        <end position="156"/>
    </location>
    <ligand>
        <name>substrate</name>
    </ligand>
</feature>
<evidence type="ECO:0000256" key="5">
    <source>
        <dbReference type="HAMAP-Rule" id="MF_00013"/>
    </source>
</evidence>
<feature type="active site" description="Acyl-thioester intermediate" evidence="5">
    <location>
        <position position="184"/>
    </location>
</feature>
<dbReference type="UniPathway" id="UPA00538">
    <property type="reaction ID" value="UER00592"/>
</dbReference>
<evidence type="ECO:0000256" key="4">
    <source>
        <dbReference type="ARBA" id="ARBA00024732"/>
    </source>
</evidence>
<evidence type="ECO:0000313" key="8">
    <source>
        <dbReference type="EMBL" id="TQM25909.1"/>
    </source>
</evidence>
<evidence type="ECO:0000256" key="6">
    <source>
        <dbReference type="SAM" id="MobiDB-lite"/>
    </source>
</evidence>
<feature type="binding site" evidence="5">
    <location>
        <begin position="167"/>
        <end position="169"/>
    </location>
    <ligand>
        <name>substrate</name>
    </ligand>
</feature>
<dbReference type="EC" id="2.3.1.181" evidence="5"/>
<dbReference type="Proteomes" id="UP000316331">
    <property type="component" value="Unassembled WGS sequence"/>
</dbReference>
<feature type="compositionally biased region" description="Low complexity" evidence="6">
    <location>
        <begin position="243"/>
        <end position="253"/>
    </location>
</feature>
<dbReference type="EMBL" id="VFPG01000002">
    <property type="protein sequence ID" value="TQM25909.1"/>
    <property type="molecule type" value="Genomic_DNA"/>
</dbReference>
<dbReference type="CDD" id="cd16444">
    <property type="entry name" value="LipB"/>
    <property type="match status" value="1"/>
</dbReference>
<name>A0A543EWP0_9NOCA</name>
<evidence type="ECO:0000313" key="9">
    <source>
        <dbReference type="Proteomes" id="UP000316331"/>
    </source>
</evidence>
<dbReference type="Pfam" id="PF21948">
    <property type="entry name" value="LplA-B_cat"/>
    <property type="match status" value="1"/>
</dbReference>
<sequence length="325" mass="33882">MNDTRTTRSARFDRTPIVVEDLGLIDYHSAWDLQRSIAAERAEGLGSDRLLLLEHPSVYTAGRRTEEEDLPIDGSPVVQVDRGGKITWHGPGQLVGYPIIRLAEPVDVVQYVRRLEEALISVCTDLGLTVGRVEGRSGVWLPANDWSPERKIAAIGVRVQRGVALHGLSFNCNSMDGFGAIVPCGIRDAGVTTLTRELGREVTVAEIKPLVADAIVRALDGDLPVSDHDIARATVRPPAEPNPATAAKAADGAAGTSDAAAAKAVDTTSAPAKAAETSDVTAKAVDSTAPAADVEAGGNGAATSSVSTAPSTPAAADTRGVRSMK</sequence>
<dbReference type="GO" id="GO:0005737">
    <property type="term" value="C:cytoplasm"/>
    <property type="evidence" value="ECO:0007669"/>
    <property type="project" value="UniProtKB-SubCell"/>
</dbReference>
<comment type="subcellular location">
    <subcellularLocation>
        <location evidence="5">Cytoplasm</location>
    </subcellularLocation>
</comment>
<comment type="miscellaneous">
    <text evidence="5">In the reaction, the free carboxyl group of octanoic acid is attached via an amide linkage to the epsilon-amino group of a specific lysine residue of lipoyl domains of lipoate-dependent enzymes.</text>
</comment>
<evidence type="ECO:0000256" key="1">
    <source>
        <dbReference type="ARBA" id="ARBA00004821"/>
    </source>
</evidence>
<evidence type="ECO:0000256" key="3">
    <source>
        <dbReference type="ARBA" id="ARBA00023315"/>
    </source>
</evidence>
<dbReference type="InterPro" id="IPR000544">
    <property type="entry name" value="Octanoyltransferase"/>
</dbReference>
<comment type="pathway">
    <text evidence="1 5">Protein modification; protein lipoylation via endogenous pathway; protein N(6)-(lipoyl)lysine from octanoyl-[acyl-carrier-protein]: step 1/2.</text>
</comment>
<dbReference type="GO" id="GO:0033819">
    <property type="term" value="F:lipoyl(octanoyl) transferase activity"/>
    <property type="evidence" value="ECO:0007669"/>
    <property type="project" value="UniProtKB-EC"/>
</dbReference>
<feature type="domain" description="BPL/LPL catalytic" evidence="7">
    <location>
        <begin position="44"/>
        <end position="223"/>
    </location>
</feature>
<feature type="region of interest" description="Disordered" evidence="6">
    <location>
        <begin position="263"/>
        <end position="325"/>
    </location>
</feature>
<comment type="caution">
    <text evidence="8">The sequence shown here is derived from an EMBL/GenBank/DDBJ whole genome shotgun (WGS) entry which is preliminary data.</text>
</comment>
<keyword evidence="2 5" id="KW-0808">Transferase</keyword>
<dbReference type="SUPFAM" id="SSF55681">
    <property type="entry name" value="Class II aaRS and biotin synthetases"/>
    <property type="match status" value="1"/>
</dbReference>
<feature type="region of interest" description="Disordered" evidence="6">
    <location>
        <begin position="234"/>
        <end position="253"/>
    </location>
</feature>
<protein>
    <recommendedName>
        <fullName evidence="5">Octanoyltransferase</fullName>
        <ecNumber evidence="5">2.3.1.181</ecNumber>
    </recommendedName>
    <alternativeName>
        <fullName evidence="5">Lipoate-protein ligase B</fullName>
    </alternativeName>
    <alternativeName>
        <fullName evidence="5">Lipoyl/octanoyl transferase</fullName>
    </alternativeName>
    <alternativeName>
        <fullName evidence="5">Octanoyl-[acyl-carrier-protein]-protein N-octanoyltransferase</fullName>
    </alternativeName>
</protein>
<dbReference type="PANTHER" id="PTHR10993:SF7">
    <property type="entry name" value="LIPOYLTRANSFERASE 2, MITOCHONDRIAL-RELATED"/>
    <property type="match status" value="1"/>
</dbReference>
<dbReference type="AlphaFoldDB" id="A0A543EWP0"/>
<dbReference type="HAMAP" id="MF_00013">
    <property type="entry name" value="LipB"/>
    <property type="match status" value="1"/>
</dbReference>
<comment type="similarity">
    <text evidence="5">Belongs to the LipB family.</text>
</comment>
<keyword evidence="9" id="KW-1185">Reference proteome</keyword>
<feature type="compositionally biased region" description="Low complexity" evidence="6">
    <location>
        <begin position="301"/>
        <end position="318"/>
    </location>
</feature>
<evidence type="ECO:0000256" key="2">
    <source>
        <dbReference type="ARBA" id="ARBA00022679"/>
    </source>
</evidence>
<dbReference type="NCBIfam" id="NF010925">
    <property type="entry name" value="PRK14345.1"/>
    <property type="match status" value="1"/>
</dbReference>
<dbReference type="GO" id="GO:0009249">
    <property type="term" value="P:protein lipoylation"/>
    <property type="evidence" value="ECO:0007669"/>
    <property type="project" value="InterPro"/>
</dbReference>
<keyword evidence="3 5" id="KW-0012">Acyltransferase</keyword>
<keyword evidence="5" id="KW-0963">Cytoplasm</keyword>
<gene>
    <name evidence="5" type="primary">lipB</name>
    <name evidence="8" type="ORF">FB390_6079</name>
</gene>
<dbReference type="InterPro" id="IPR020605">
    <property type="entry name" value="Octanoyltransferase_CS"/>
</dbReference>
<dbReference type="PANTHER" id="PTHR10993">
    <property type="entry name" value="OCTANOYLTRANSFERASE"/>
    <property type="match status" value="1"/>
</dbReference>
<dbReference type="InterPro" id="IPR045864">
    <property type="entry name" value="aa-tRNA-synth_II/BPL/LPL"/>
</dbReference>
<evidence type="ECO:0000259" key="7">
    <source>
        <dbReference type="PROSITE" id="PS51733"/>
    </source>
</evidence>
<feature type="compositionally biased region" description="Low complexity" evidence="6">
    <location>
        <begin position="263"/>
        <end position="272"/>
    </location>
</feature>
<dbReference type="InterPro" id="IPR004143">
    <property type="entry name" value="BPL_LPL_catalytic"/>
</dbReference>
<proteinExistence type="inferred from homology"/>
<accession>A0A543EWP0</accession>
<comment type="catalytic activity">
    <reaction evidence="5">
        <text>octanoyl-[ACP] + L-lysyl-[protein] = N(6)-octanoyl-L-lysyl-[protein] + holo-[ACP] + H(+)</text>
        <dbReference type="Rhea" id="RHEA:17665"/>
        <dbReference type="Rhea" id="RHEA-COMP:9636"/>
        <dbReference type="Rhea" id="RHEA-COMP:9685"/>
        <dbReference type="Rhea" id="RHEA-COMP:9752"/>
        <dbReference type="Rhea" id="RHEA-COMP:9928"/>
        <dbReference type="ChEBI" id="CHEBI:15378"/>
        <dbReference type="ChEBI" id="CHEBI:29969"/>
        <dbReference type="ChEBI" id="CHEBI:64479"/>
        <dbReference type="ChEBI" id="CHEBI:78463"/>
        <dbReference type="ChEBI" id="CHEBI:78809"/>
        <dbReference type="EC" id="2.3.1.181"/>
    </reaction>
</comment>